<protein>
    <submittedName>
        <fullName evidence="1">Uncharacterized protein</fullName>
    </submittedName>
</protein>
<name>D7DSM5_METV3</name>
<dbReference type="EMBL" id="CP002057">
    <property type="protein sequence ID" value="ADI36135.1"/>
    <property type="molecule type" value="Genomic_DNA"/>
</dbReference>
<dbReference type="KEGG" id="mvo:Mvol_0475"/>
<accession>D7DSM5</accession>
<keyword evidence="2" id="KW-1185">Reference proteome</keyword>
<gene>
    <name evidence="1" type="ordered locus">Mvol_0475</name>
</gene>
<evidence type="ECO:0000313" key="2">
    <source>
        <dbReference type="Proteomes" id="UP000007722"/>
    </source>
</evidence>
<dbReference type="AlphaFoldDB" id="D7DSM5"/>
<sequence length="164" mass="19405">MIYNYKTEDEGVIKAVEENKKLDNEFLGNINYVIKKHLKGLVPKHVKPDVYKIFSQWCWHGFRVYNNDFTCPDGFKIENDMLVATTEETKKELKKIENSIPSNEEKEKNYKDANIPEDLVYEQTILIEDGVYYFRVPKKLDDRFFKIYKSEIVAVGKRLGIKVR</sequence>
<dbReference type="InParanoid" id="D7DSM5"/>
<organism evidence="1 2">
    <name type="scientific">Methanococcus voltae (strain ATCC BAA-1334 / A3)</name>
    <dbReference type="NCBI Taxonomy" id="456320"/>
    <lineage>
        <taxon>Archaea</taxon>
        <taxon>Methanobacteriati</taxon>
        <taxon>Methanobacteriota</taxon>
        <taxon>Methanomada group</taxon>
        <taxon>Methanococci</taxon>
        <taxon>Methanococcales</taxon>
        <taxon>Methanococcaceae</taxon>
        <taxon>Methanococcus</taxon>
    </lineage>
</organism>
<proteinExistence type="predicted"/>
<evidence type="ECO:0000313" key="1">
    <source>
        <dbReference type="EMBL" id="ADI36135.1"/>
    </source>
</evidence>
<dbReference type="STRING" id="456320.Mvol_0475"/>
<dbReference type="Proteomes" id="UP000007722">
    <property type="component" value="Chromosome"/>
</dbReference>
<reference evidence="1 2" key="1">
    <citation type="submission" date="2010-05" db="EMBL/GenBank/DDBJ databases">
        <title>Complete sequence of Methanococcus voltae A3.</title>
        <authorList>
            <consortium name="US DOE Joint Genome Institute"/>
            <person name="Lucas S."/>
            <person name="Copeland A."/>
            <person name="Lapidus A."/>
            <person name="Cheng J.-F."/>
            <person name="Bruce D."/>
            <person name="Goodwin L."/>
            <person name="Pitluck S."/>
            <person name="Lowry S."/>
            <person name="Clum A."/>
            <person name="Land M."/>
            <person name="Hauser L."/>
            <person name="Kyrpides N."/>
            <person name="Mikhailova N."/>
            <person name="Whitman W.B."/>
            <person name="Woyke T."/>
        </authorList>
    </citation>
    <scope>NUCLEOTIDE SEQUENCE [LARGE SCALE GENOMIC DNA]</scope>
    <source>
        <strain evidence="2">ATCC BAA-1334 / A3</strain>
    </source>
</reference>
<dbReference type="HOGENOM" id="CLU_1615339_0_0_2"/>